<evidence type="ECO:0000313" key="6">
    <source>
        <dbReference type="Proteomes" id="UP001476282"/>
    </source>
</evidence>
<comment type="caution">
    <text evidence="5">The sequence shown here is derived from an EMBL/GenBank/DDBJ whole genome shotgun (WGS) entry which is preliminary data.</text>
</comment>
<sequence>MSITYVDAILEAQEDLLRDDPRVFLYGQDISRFGGAFKATKGLANAFPGRVLDSPISEDAMVGMAIGAALAGMRPVVEMQFADFSSIAFNQIVNHAGTHFYRTGMPVPITVRLPSGGAPGSGPFHSQSMEATYSHYPGLVVVTPATVSDAYHMLVQSVALDDPVVYCEHKFLYRWLKAPVIEKEALPLGQARITRPGKHATIVTYSAMVHEAVRAADRLKEESGWEIEVVDLRTVKPLDMDTVLASVARTGRILALGEAFPWGGVTAEVVSRVASEGFHLLDAPPKRFNARDTPVPYHPNLWAAHRPTPESICLAMRELLAF</sequence>
<comment type="cofactor">
    <cofactor evidence="1">
        <name>thiamine diphosphate</name>
        <dbReference type="ChEBI" id="CHEBI:58937"/>
    </cofactor>
</comment>
<dbReference type="InterPro" id="IPR033248">
    <property type="entry name" value="Transketolase_C"/>
</dbReference>
<dbReference type="Pfam" id="PF02780">
    <property type="entry name" value="Transketolase_C"/>
    <property type="match status" value="1"/>
</dbReference>
<dbReference type="CDD" id="cd07036">
    <property type="entry name" value="TPP_PYR_E1-PDHc-beta_like"/>
    <property type="match status" value="1"/>
</dbReference>
<protein>
    <submittedName>
        <fullName evidence="5">2-oxoisovalerate dehydrogenase subunit beta</fullName>
    </submittedName>
</protein>
<dbReference type="InterPro" id="IPR029061">
    <property type="entry name" value="THDP-binding"/>
</dbReference>
<dbReference type="EMBL" id="BAABRI010000015">
    <property type="protein sequence ID" value="GAA5483505.1"/>
    <property type="molecule type" value="Genomic_DNA"/>
</dbReference>
<name>A0ABP9UQH5_9BACT</name>
<dbReference type="RefSeq" id="WP_353567617.1">
    <property type="nucleotide sequence ID" value="NZ_BAABRI010000015.1"/>
</dbReference>
<keyword evidence="6" id="KW-1185">Reference proteome</keyword>
<dbReference type="InterPro" id="IPR005475">
    <property type="entry name" value="Transketolase-like_Pyr-bd"/>
</dbReference>
<gene>
    <name evidence="5" type="primary">bfmBAB_2</name>
    <name evidence="5" type="ORF">Hsar01_02738</name>
</gene>
<evidence type="ECO:0000256" key="2">
    <source>
        <dbReference type="ARBA" id="ARBA00023002"/>
    </source>
</evidence>
<dbReference type="SUPFAM" id="SSF52922">
    <property type="entry name" value="TK C-terminal domain-like"/>
    <property type="match status" value="1"/>
</dbReference>
<keyword evidence="2" id="KW-0560">Oxidoreductase</keyword>
<dbReference type="SUPFAM" id="SSF52518">
    <property type="entry name" value="Thiamin diphosphate-binding fold (THDP-binding)"/>
    <property type="match status" value="1"/>
</dbReference>
<dbReference type="PANTHER" id="PTHR43257">
    <property type="entry name" value="PYRUVATE DEHYDROGENASE E1 COMPONENT BETA SUBUNIT"/>
    <property type="match status" value="1"/>
</dbReference>
<evidence type="ECO:0000256" key="1">
    <source>
        <dbReference type="ARBA" id="ARBA00001964"/>
    </source>
</evidence>
<feature type="domain" description="Transketolase-like pyrimidine-binding" evidence="4">
    <location>
        <begin position="3"/>
        <end position="175"/>
    </location>
</feature>
<dbReference type="Proteomes" id="UP001476282">
    <property type="component" value="Unassembled WGS sequence"/>
</dbReference>
<proteinExistence type="predicted"/>
<dbReference type="Gene3D" id="3.40.50.920">
    <property type="match status" value="1"/>
</dbReference>
<keyword evidence="3" id="KW-0786">Thiamine pyrophosphate</keyword>
<evidence type="ECO:0000256" key="3">
    <source>
        <dbReference type="ARBA" id="ARBA00023052"/>
    </source>
</evidence>
<dbReference type="Pfam" id="PF02779">
    <property type="entry name" value="Transket_pyr"/>
    <property type="match status" value="1"/>
</dbReference>
<dbReference type="InterPro" id="IPR009014">
    <property type="entry name" value="Transketo_C/PFOR_II"/>
</dbReference>
<accession>A0ABP9UQH5</accession>
<evidence type="ECO:0000259" key="4">
    <source>
        <dbReference type="SMART" id="SM00861"/>
    </source>
</evidence>
<organism evidence="5 6">
    <name type="scientific">Haloferula sargassicola</name>
    <dbReference type="NCBI Taxonomy" id="490096"/>
    <lineage>
        <taxon>Bacteria</taxon>
        <taxon>Pseudomonadati</taxon>
        <taxon>Verrucomicrobiota</taxon>
        <taxon>Verrucomicrobiia</taxon>
        <taxon>Verrucomicrobiales</taxon>
        <taxon>Verrucomicrobiaceae</taxon>
        <taxon>Haloferula</taxon>
    </lineage>
</organism>
<dbReference type="Gene3D" id="3.40.50.970">
    <property type="match status" value="1"/>
</dbReference>
<dbReference type="SMART" id="SM00861">
    <property type="entry name" value="Transket_pyr"/>
    <property type="match status" value="1"/>
</dbReference>
<reference evidence="5 6" key="1">
    <citation type="submission" date="2024-02" db="EMBL/GenBank/DDBJ databases">
        <title>Haloferula sargassicola NBRC 104335.</title>
        <authorList>
            <person name="Ichikawa N."/>
            <person name="Katano-Makiyama Y."/>
            <person name="Hidaka K."/>
        </authorList>
    </citation>
    <scope>NUCLEOTIDE SEQUENCE [LARGE SCALE GENOMIC DNA]</scope>
    <source>
        <strain evidence="5 6">NBRC 104335</strain>
    </source>
</reference>
<evidence type="ECO:0000313" key="5">
    <source>
        <dbReference type="EMBL" id="GAA5483505.1"/>
    </source>
</evidence>
<dbReference type="PANTHER" id="PTHR43257:SF2">
    <property type="entry name" value="PYRUVATE DEHYDROGENASE E1 COMPONENT SUBUNIT BETA"/>
    <property type="match status" value="1"/>
</dbReference>